<dbReference type="EMBL" id="BTSY01000003">
    <property type="protein sequence ID" value="GMT18558.1"/>
    <property type="molecule type" value="Genomic_DNA"/>
</dbReference>
<dbReference type="InterPro" id="IPR039353">
    <property type="entry name" value="TF_Adf1"/>
</dbReference>
<dbReference type="Pfam" id="PF10545">
    <property type="entry name" value="MADF_DNA_bdg"/>
    <property type="match status" value="1"/>
</dbReference>
<comment type="caution">
    <text evidence="3">The sequence shown here is derived from an EMBL/GenBank/DDBJ whole genome shotgun (WGS) entry which is preliminary data.</text>
</comment>
<dbReference type="PROSITE" id="PS51029">
    <property type="entry name" value="MADF"/>
    <property type="match status" value="1"/>
</dbReference>
<evidence type="ECO:0000313" key="4">
    <source>
        <dbReference type="Proteomes" id="UP001432322"/>
    </source>
</evidence>
<dbReference type="GO" id="GO:0005667">
    <property type="term" value="C:transcription regulator complex"/>
    <property type="evidence" value="ECO:0007669"/>
    <property type="project" value="TreeGrafter"/>
</dbReference>
<protein>
    <recommendedName>
        <fullName evidence="2">MADF domain-containing protein</fullName>
    </recommendedName>
</protein>
<reference evidence="3" key="1">
    <citation type="submission" date="2023-10" db="EMBL/GenBank/DDBJ databases">
        <title>Genome assembly of Pristionchus species.</title>
        <authorList>
            <person name="Yoshida K."/>
            <person name="Sommer R.J."/>
        </authorList>
    </citation>
    <scope>NUCLEOTIDE SEQUENCE</scope>
    <source>
        <strain evidence="3">RS5133</strain>
    </source>
</reference>
<organism evidence="3 4">
    <name type="scientific">Pristionchus fissidentatus</name>
    <dbReference type="NCBI Taxonomy" id="1538716"/>
    <lineage>
        <taxon>Eukaryota</taxon>
        <taxon>Metazoa</taxon>
        <taxon>Ecdysozoa</taxon>
        <taxon>Nematoda</taxon>
        <taxon>Chromadorea</taxon>
        <taxon>Rhabditida</taxon>
        <taxon>Rhabditina</taxon>
        <taxon>Diplogasteromorpha</taxon>
        <taxon>Diplogasteroidea</taxon>
        <taxon>Neodiplogasteridae</taxon>
        <taxon>Pristionchus</taxon>
    </lineage>
</organism>
<gene>
    <name evidence="3" type="ORF">PFISCL1PPCAC_9855</name>
</gene>
<feature type="region of interest" description="Disordered" evidence="1">
    <location>
        <begin position="381"/>
        <end position="418"/>
    </location>
</feature>
<dbReference type="SMART" id="SM00595">
    <property type="entry name" value="MADF"/>
    <property type="match status" value="1"/>
</dbReference>
<feature type="compositionally biased region" description="Gly residues" evidence="1">
    <location>
        <begin position="481"/>
        <end position="494"/>
    </location>
</feature>
<sequence length="577" mass="60704">MSTSAQQRRGRGGSVADFGSASAEYQLTELKNVSSARTQGTNSAEFNIRLVQAVREHPAFYDAGDEHFGNRHQDAQHRAAAWQQVAASLGYSGDVHSLSQQWRKLKDKYSKDRRKGATTGEDLLDDSLAAEMSFLDEFVLDNIPAGSSSASAPSATDDNRQMYFMEGDEDLLGDDFVDEEFRMEDGAARVDASPAGSAHSGTGSDIDVGGSAGPSSSGTSLTLKDLPPPPNTSRPEPGGGGTHGTPGTSRSVTMHTARVPVSSGSSAGPQSFRFVSSASHQPHLPEGITVGSRGNGTLIAHPTKREGSIASGGSTLTMVIDPTTYYQNGTQKMYRLVNVADLDQSQHLTLQHPRQGGGGQMMAEPTGGISIGRGTRKRMGAPLSPPSHVGGSGMSSLAPPSTPIDHASPYGKHGSGQLGDDLILDDGIVGENTIVIDHQRDDDSPLLVDSPGMHHQHMMMGGSRGMHRGQHSPTLLGNGSGMRGPYSPGGGNSGGMRIPNTSNPFSTSQYDADLALQHFISSHLARMNEDDKALAKMNIQRILLDARFGAGTTMRVCMGEEDAELTDAAVASELVSG</sequence>
<dbReference type="InterPro" id="IPR006578">
    <property type="entry name" value="MADF-dom"/>
</dbReference>
<feature type="region of interest" description="Disordered" evidence="1">
    <location>
        <begin position="481"/>
        <end position="502"/>
    </location>
</feature>
<dbReference type="AlphaFoldDB" id="A0AAV5VGV4"/>
<dbReference type="GO" id="GO:0006357">
    <property type="term" value="P:regulation of transcription by RNA polymerase II"/>
    <property type="evidence" value="ECO:0007669"/>
    <property type="project" value="TreeGrafter"/>
</dbReference>
<evidence type="ECO:0000256" key="1">
    <source>
        <dbReference type="SAM" id="MobiDB-lite"/>
    </source>
</evidence>
<evidence type="ECO:0000313" key="3">
    <source>
        <dbReference type="EMBL" id="GMT18558.1"/>
    </source>
</evidence>
<proteinExistence type="predicted"/>
<dbReference type="GO" id="GO:0005634">
    <property type="term" value="C:nucleus"/>
    <property type="evidence" value="ECO:0007669"/>
    <property type="project" value="TreeGrafter"/>
</dbReference>
<accession>A0AAV5VGV4</accession>
<dbReference type="Proteomes" id="UP001432322">
    <property type="component" value="Unassembled WGS sequence"/>
</dbReference>
<name>A0AAV5VGV4_9BILA</name>
<feature type="region of interest" description="Disordered" evidence="1">
    <location>
        <begin position="188"/>
        <end position="297"/>
    </location>
</feature>
<dbReference type="PANTHER" id="PTHR12243">
    <property type="entry name" value="MADF DOMAIN TRANSCRIPTION FACTOR"/>
    <property type="match status" value="1"/>
</dbReference>
<evidence type="ECO:0000259" key="2">
    <source>
        <dbReference type="PROSITE" id="PS51029"/>
    </source>
</evidence>
<feature type="domain" description="MADF" evidence="2">
    <location>
        <begin position="49"/>
        <end position="140"/>
    </location>
</feature>
<dbReference type="PANTHER" id="PTHR12243:SF66">
    <property type="entry name" value="MADF DOMAIN-CONTAINING PROTEIN"/>
    <property type="match status" value="1"/>
</dbReference>
<feature type="compositionally biased region" description="Polar residues" evidence="1">
    <location>
        <begin position="262"/>
        <end position="280"/>
    </location>
</feature>
<keyword evidence="4" id="KW-1185">Reference proteome</keyword>